<gene>
    <name evidence="6" type="ORF">PIIN_08019</name>
</gene>
<feature type="compositionally biased region" description="Polar residues" evidence="3">
    <location>
        <begin position="99"/>
        <end position="112"/>
    </location>
</feature>
<feature type="compositionally biased region" description="Low complexity" evidence="3">
    <location>
        <begin position="46"/>
        <end position="57"/>
    </location>
</feature>
<evidence type="ECO:0000259" key="5">
    <source>
        <dbReference type="Pfam" id="PF22972"/>
    </source>
</evidence>
<feature type="domain" description="PP4R3 EVH1-like" evidence="5">
    <location>
        <begin position="145"/>
        <end position="242"/>
    </location>
</feature>
<dbReference type="InterPro" id="IPR055236">
    <property type="entry name" value="EVH1_PP4R3"/>
</dbReference>
<dbReference type="Pfam" id="PF04802">
    <property type="entry name" value="PP4R3"/>
    <property type="match status" value="1"/>
</dbReference>
<dbReference type="EMBL" id="CAFZ01000276">
    <property type="protein sequence ID" value="CCA74065.1"/>
    <property type="molecule type" value="Genomic_DNA"/>
</dbReference>
<dbReference type="GO" id="GO:0005654">
    <property type="term" value="C:nucleoplasm"/>
    <property type="evidence" value="ECO:0007669"/>
    <property type="project" value="TreeGrafter"/>
</dbReference>
<proteinExistence type="predicted"/>
<dbReference type="eggNOG" id="KOG2175">
    <property type="taxonomic scope" value="Eukaryota"/>
</dbReference>
<protein>
    <submittedName>
        <fullName evidence="6">Related to pleiotropic drug resistance control protein PDR6</fullName>
    </submittedName>
</protein>
<sequence length="1142" mass="126243">MSATRPSAASPASPTHLQHQNSGPSSAPGSPADITSSPEHAFTNISSPANLSPLSSPVRPTNDSATDATHAIDGPTSPSPTTTAQNVDLVALSPDTSPPDAQNVTSPSASVTTAPMEVVEDEIGAALELDANEEYMNEDYMQDIRRVKVYELAGQNWRDLGTAFCSGEFDETIREAQLIAKSEESQEILLQITVRADDVYQRQADTLIVWTEPNGQDYALSFQDVEGCTEVWDFITEVRRHLRAAPGDDPSSSFHDPIQTMQPIRLPEPTLGNLGDIERQIRAVHRLGQIRERVAENIVSMDMVKKLVALMRDAEDLQSISDLHALCTLMQAILLLNDQGVYEHILRDDIFVDMVGLMEYDPDFPRLKAHYRDFLRDNAKYHQVIEFRDQGIQTKVHQTYRLLYLKDVVLARILDDPMFNILNSLIIFHQIDIITYIQSEEYFLREMFSIFLQHPRPPTAKSEEGAVAEEEEKEQTLKEDKRAPALLLLHQFCSMGKNVQLPLRISLFRSLVDRGILYPVQWALTQSDIKVLNTAGEILAMVLDHDAGGVRGYILRQVEENARREGTVTMTQQQQQSSILGGLVGALASTLSTQPTPPPQEPASSTPPQPTLLMLLCSIITNPEHEISLKTQLAESFKTLMDVPGLDGNLPGLKLLQPALRKDEQSDRFLEYFYTNCAEDLYKPILTSVPEHKTVQAYPLQLTRAQSDLYLYLCDLLSGFLLQHSYQSHFFVTTKNLAPRIASLLYAREKHLRLAALRFFRTCLRLNNNSVLLHLTRNEVFSPILELTKRESSRDNLLSSCCQEFFEHIRRENVKDVMNHIMKTREPLVRQLATSPVVGERFRGLIQRWEINNEPPPKVEIKPTPNPPKRWGTRAVDAEDAYFNADEDEGGATARQTRGQGRKRGMPTGVAGNAPPRRTQRPTGVAIPRAYPMALVDYQEEDESNEPAAAASPSTSSGKPSDQQARTRGRTRRTDLARTASSATLDPNAPGTAGAASPTASTSAGDQPMSLLSQRRNATTEIGPVAMDEDDDLIGPPISLSHKRRRDTEEEDEAMERLAKRPALGHTAEKTDSSPSSSSSPAGAASTSTVSTAANGSAETAVMEAESSAAEPARGTKRPVRVKLSNALLSTPPADVKVGDKG</sequence>
<comment type="subcellular location">
    <subcellularLocation>
        <location evidence="1">Nucleus</location>
    </subcellularLocation>
</comment>
<dbReference type="SUPFAM" id="SSF48371">
    <property type="entry name" value="ARM repeat"/>
    <property type="match status" value="1"/>
</dbReference>
<dbReference type="OMA" id="QTHRLHY"/>
<feature type="compositionally biased region" description="Polar residues" evidence="3">
    <location>
        <begin position="58"/>
        <end position="67"/>
    </location>
</feature>
<keyword evidence="2" id="KW-0539">Nucleus</keyword>
<feature type="region of interest" description="Disordered" evidence="3">
    <location>
        <begin position="456"/>
        <end position="476"/>
    </location>
</feature>
<organism evidence="6 7">
    <name type="scientific">Serendipita indica (strain DSM 11827)</name>
    <name type="common">Root endophyte fungus</name>
    <name type="synonym">Piriformospora indica</name>
    <dbReference type="NCBI Taxonomy" id="1109443"/>
    <lineage>
        <taxon>Eukaryota</taxon>
        <taxon>Fungi</taxon>
        <taxon>Dikarya</taxon>
        <taxon>Basidiomycota</taxon>
        <taxon>Agaricomycotina</taxon>
        <taxon>Agaricomycetes</taxon>
        <taxon>Sebacinales</taxon>
        <taxon>Serendipitaceae</taxon>
        <taxon>Serendipita</taxon>
    </lineage>
</organism>
<dbReference type="Gene3D" id="2.30.29.30">
    <property type="entry name" value="Pleckstrin-homology domain (PH domain)/Phosphotyrosine-binding domain (PTB)"/>
    <property type="match status" value="1"/>
</dbReference>
<dbReference type="InParanoid" id="G4TRX2"/>
<feature type="compositionally biased region" description="Low complexity" evidence="3">
    <location>
        <begin position="22"/>
        <end position="32"/>
    </location>
</feature>
<dbReference type="InterPro" id="IPR051137">
    <property type="entry name" value="PP4R3-like"/>
</dbReference>
<feature type="region of interest" description="Disordered" evidence="3">
    <location>
        <begin position="1"/>
        <end position="112"/>
    </location>
</feature>
<dbReference type="PANTHER" id="PTHR23318:SF0">
    <property type="entry name" value="SERINE_THREONINE-PROTEIN PHOSPHATASE 4 REGULATORY SUBUNIT 3"/>
    <property type="match status" value="1"/>
</dbReference>
<feature type="domain" description="Serine/threonine-protein phosphatase 4 regulatory subunit 3-like central" evidence="4">
    <location>
        <begin position="277"/>
        <end position="850"/>
    </location>
</feature>
<dbReference type="InterPro" id="IPR006887">
    <property type="entry name" value="P4R3-like_central_dom"/>
</dbReference>
<feature type="region of interest" description="Disordered" evidence="3">
    <location>
        <begin position="1022"/>
        <end position="1142"/>
    </location>
</feature>
<dbReference type="SUPFAM" id="SSF50729">
    <property type="entry name" value="PH domain-like"/>
    <property type="match status" value="1"/>
</dbReference>
<dbReference type="GO" id="GO:0006974">
    <property type="term" value="P:DNA damage response"/>
    <property type="evidence" value="ECO:0007669"/>
    <property type="project" value="TreeGrafter"/>
</dbReference>
<evidence type="ECO:0000256" key="1">
    <source>
        <dbReference type="ARBA" id="ARBA00004123"/>
    </source>
</evidence>
<feature type="region of interest" description="Disordered" evidence="3">
    <location>
        <begin position="940"/>
        <end position="1008"/>
    </location>
</feature>
<evidence type="ECO:0000259" key="4">
    <source>
        <dbReference type="Pfam" id="PF04802"/>
    </source>
</evidence>
<feature type="compositionally biased region" description="Low complexity" evidence="3">
    <location>
        <begin position="946"/>
        <end position="966"/>
    </location>
</feature>
<dbReference type="OrthoDB" id="27483at2759"/>
<reference evidence="6 7" key="1">
    <citation type="journal article" date="2011" name="PLoS Pathog.">
        <title>Endophytic Life Strategies Decoded by Genome and Transcriptome Analyses of the Mutualistic Root Symbiont Piriformospora indica.</title>
        <authorList>
            <person name="Zuccaro A."/>
            <person name="Lahrmann U."/>
            <person name="Guldener U."/>
            <person name="Langen G."/>
            <person name="Pfiffi S."/>
            <person name="Biedenkopf D."/>
            <person name="Wong P."/>
            <person name="Samans B."/>
            <person name="Grimm C."/>
            <person name="Basiewicz M."/>
            <person name="Murat C."/>
            <person name="Martin F."/>
            <person name="Kogel K.H."/>
        </authorList>
    </citation>
    <scope>NUCLEOTIDE SEQUENCE [LARGE SCALE GENOMIC DNA]</scope>
    <source>
        <strain evidence="6 7">DSM 11827</strain>
    </source>
</reference>
<keyword evidence="7" id="KW-1185">Reference proteome</keyword>
<feature type="region of interest" description="Disordered" evidence="3">
    <location>
        <begin position="883"/>
        <end position="928"/>
    </location>
</feature>
<feature type="compositionally biased region" description="Low complexity" evidence="3">
    <location>
        <begin position="977"/>
        <end position="1005"/>
    </location>
</feature>
<dbReference type="HOGENOM" id="CLU_004909_0_0_1"/>
<dbReference type="InterPro" id="IPR016024">
    <property type="entry name" value="ARM-type_fold"/>
</dbReference>
<dbReference type="AlphaFoldDB" id="G4TRX2"/>
<dbReference type="Pfam" id="PF22972">
    <property type="entry name" value="EVH1_PP4R3"/>
    <property type="match status" value="1"/>
</dbReference>
<dbReference type="Proteomes" id="UP000007148">
    <property type="component" value="Unassembled WGS sequence"/>
</dbReference>
<name>G4TRX2_SERID</name>
<evidence type="ECO:0000313" key="7">
    <source>
        <dbReference type="Proteomes" id="UP000007148"/>
    </source>
</evidence>
<dbReference type="GO" id="GO:0030289">
    <property type="term" value="C:protein phosphatase 4 complex"/>
    <property type="evidence" value="ECO:0007669"/>
    <property type="project" value="TreeGrafter"/>
</dbReference>
<evidence type="ECO:0000313" key="6">
    <source>
        <dbReference type="EMBL" id="CCA74065.1"/>
    </source>
</evidence>
<feature type="compositionally biased region" description="Low complexity" evidence="3">
    <location>
        <begin position="1073"/>
        <end position="1098"/>
    </location>
</feature>
<evidence type="ECO:0000256" key="2">
    <source>
        <dbReference type="ARBA" id="ARBA00023242"/>
    </source>
</evidence>
<dbReference type="FunCoup" id="G4TRX2">
    <property type="interactions" value="579"/>
</dbReference>
<dbReference type="STRING" id="1109443.G4TRX2"/>
<accession>G4TRX2</accession>
<dbReference type="PANTHER" id="PTHR23318">
    <property type="entry name" value="ATP SYNTHASE GAMMA-RELATED"/>
    <property type="match status" value="1"/>
</dbReference>
<feature type="compositionally biased region" description="Low complexity" evidence="3">
    <location>
        <begin position="1"/>
        <end position="14"/>
    </location>
</feature>
<dbReference type="GO" id="GO:0072542">
    <property type="term" value="F:protein phosphatase activator activity"/>
    <property type="evidence" value="ECO:0007669"/>
    <property type="project" value="TreeGrafter"/>
</dbReference>
<dbReference type="InterPro" id="IPR011993">
    <property type="entry name" value="PH-like_dom_sf"/>
</dbReference>
<comment type="caution">
    <text evidence="6">The sequence shown here is derived from an EMBL/GenBank/DDBJ whole genome shotgun (WGS) entry which is preliminary data.</text>
</comment>
<evidence type="ECO:0000256" key="3">
    <source>
        <dbReference type="SAM" id="MobiDB-lite"/>
    </source>
</evidence>